<feature type="region of interest" description="Disordered" evidence="4">
    <location>
        <begin position="112"/>
        <end position="132"/>
    </location>
</feature>
<protein>
    <submittedName>
        <fullName evidence="6">Mitochondrial ribosomal protein of the large subunit</fullName>
    </submittedName>
</protein>
<keyword evidence="3" id="KW-0687">Ribonucleoprotein</keyword>
<proteinExistence type="inferred from homology"/>
<comment type="similarity">
    <text evidence="1">Belongs to the universal ribosomal protein uL5 family.</text>
</comment>
<gene>
    <name evidence="6" type="ORF">BZA70DRAFT_276264</name>
</gene>
<evidence type="ECO:0000256" key="1">
    <source>
        <dbReference type="ARBA" id="ARBA00008553"/>
    </source>
</evidence>
<dbReference type="InterPro" id="IPR002132">
    <property type="entry name" value="Ribosomal_uL5"/>
</dbReference>
<evidence type="ECO:0000256" key="4">
    <source>
        <dbReference type="SAM" id="MobiDB-lite"/>
    </source>
</evidence>
<keyword evidence="7" id="KW-1185">Reference proteome</keyword>
<evidence type="ECO:0000313" key="7">
    <source>
        <dbReference type="Proteomes" id="UP001498771"/>
    </source>
</evidence>
<dbReference type="Proteomes" id="UP001498771">
    <property type="component" value="Unassembled WGS sequence"/>
</dbReference>
<sequence>MAFVRPTIGLTALQQTSAAAVRSLHSSAPLLRAPVSIVDPVHHRIRYKKTILHPKYQKMLTTPKWDPRSHLFKPCDLHPRRLLKHWENTLAPDLMLANYVHNEVRIRGRKHQEWDGSSPYHVNRPKRAPAGNAEATPDILPRTFENVPNLTAIWVNTFNHGAVVDHQERNIPAMVMLQQITGKKPKPAYSGASVLQWKLRKGRQVGAVVKLTGADMDQFMSTLVEIVLPRVKNFAGIANSSGDKFGNISFGLTPESLYLFPELEGNPDLWTDVVGVNITFVTSAQTDPEARLMLSSFGIPFYGRERFHNVPSLTGAKQTRKKGIVYYENSQE</sequence>
<dbReference type="EMBL" id="JBBJBU010000003">
    <property type="protein sequence ID" value="KAK7206307.1"/>
    <property type="molecule type" value="Genomic_DNA"/>
</dbReference>
<dbReference type="SUPFAM" id="SSF55282">
    <property type="entry name" value="RL5-like"/>
    <property type="match status" value="1"/>
</dbReference>
<keyword evidence="2 6" id="KW-0689">Ribosomal protein</keyword>
<evidence type="ECO:0000259" key="5">
    <source>
        <dbReference type="Pfam" id="PF00673"/>
    </source>
</evidence>
<dbReference type="Pfam" id="PF00673">
    <property type="entry name" value="Ribosomal_L5_C"/>
    <property type="match status" value="1"/>
</dbReference>
<dbReference type="GO" id="GO:0005840">
    <property type="term" value="C:ribosome"/>
    <property type="evidence" value="ECO:0007669"/>
    <property type="project" value="UniProtKB-KW"/>
</dbReference>
<dbReference type="Gene3D" id="3.30.1440.10">
    <property type="match status" value="1"/>
</dbReference>
<accession>A0ABR1F941</accession>
<dbReference type="GeneID" id="90037787"/>
<dbReference type="InterPro" id="IPR031309">
    <property type="entry name" value="Ribosomal_uL5_C"/>
</dbReference>
<evidence type="ECO:0000256" key="3">
    <source>
        <dbReference type="ARBA" id="ARBA00023274"/>
    </source>
</evidence>
<dbReference type="InterPro" id="IPR022803">
    <property type="entry name" value="Ribosomal_uL5_dom_sf"/>
</dbReference>
<reference evidence="6 7" key="1">
    <citation type="submission" date="2024-03" db="EMBL/GenBank/DDBJ databases">
        <title>Genome-scale model development and genomic sequencing of the oleaginous clade Lipomyces.</title>
        <authorList>
            <consortium name="Lawrence Berkeley National Laboratory"/>
            <person name="Czajka J.J."/>
            <person name="Han Y."/>
            <person name="Kim J."/>
            <person name="Mondo S.J."/>
            <person name="Hofstad B.A."/>
            <person name="Robles A."/>
            <person name="Haridas S."/>
            <person name="Riley R."/>
            <person name="LaButti K."/>
            <person name="Pangilinan J."/>
            <person name="Andreopoulos W."/>
            <person name="Lipzen A."/>
            <person name="Yan J."/>
            <person name="Wang M."/>
            <person name="Ng V."/>
            <person name="Grigoriev I.V."/>
            <person name="Spatafora J.W."/>
            <person name="Magnuson J.K."/>
            <person name="Baker S.E."/>
            <person name="Pomraning K.R."/>
        </authorList>
    </citation>
    <scope>NUCLEOTIDE SEQUENCE [LARGE SCALE GENOMIC DNA]</scope>
    <source>
        <strain evidence="6 7">Phaff 52-87</strain>
    </source>
</reference>
<feature type="domain" description="Large ribosomal subunit protein uL5 C-terminal" evidence="5">
    <location>
        <begin position="204"/>
        <end position="301"/>
    </location>
</feature>
<name>A0ABR1F941_9ASCO</name>
<evidence type="ECO:0000313" key="6">
    <source>
        <dbReference type="EMBL" id="KAK7206307.1"/>
    </source>
</evidence>
<dbReference type="RefSeq" id="XP_064769340.1">
    <property type="nucleotide sequence ID" value="XM_064912275.1"/>
</dbReference>
<comment type="caution">
    <text evidence="6">The sequence shown here is derived from an EMBL/GenBank/DDBJ whole genome shotgun (WGS) entry which is preliminary data.</text>
</comment>
<organism evidence="6 7">
    <name type="scientific">Myxozyma melibiosi</name>
    <dbReference type="NCBI Taxonomy" id="54550"/>
    <lineage>
        <taxon>Eukaryota</taxon>
        <taxon>Fungi</taxon>
        <taxon>Dikarya</taxon>
        <taxon>Ascomycota</taxon>
        <taxon>Saccharomycotina</taxon>
        <taxon>Lipomycetes</taxon>
        <taxon>Lipomycetales</taxon>
        <taxon>Lipomycetaceae</taxon>
        <taxon>Myxozyma</taxon>
    </lineage>
</organism>
<dbReference type="PANTHER" id="PTHR11994">
    <property type="entry name" value="60S RIBOSOMAL PROTEIN L11-RELATED"/>
    <property type="match status" value="1"/>
</dbReference>
<evidence type="ECO:0000256" key="2">
    <source>
        <dbReference type="ARBA" id="ARBA00022980"/>
    </source>
</evidence>